<gene>
    <name evidence="2" type="ORF">HSBGL_1037</name>
</gene>
<accession>A0A897NGA2</accession>
<dbReference type="EMBL" id="CP064789">
    <property type="protein sequence ID" value="QSG11464.1"/>
    <property type="molecule type" value="Genomic_DNA"/>
</dbReference>
<evidence type="ECO:0000313" key="3">
    <source>
        <dbReference type="Proteomes" id="UP000663305"/>
    </source>
</evidence>
<keyword evidence="1" id="KW-0812">Transmembrane</keyword>
<organism evidence="2 3">
    <name type="scientific">Halapricum desulfuricans</name>
    <dbReference type="NCBI Taxonomy" id="2841257"/>
    <lineage>
        <taxon>Archaea</taxon>
        <taxon>Methanobacteriati</taxon>
        <taxon>Methanobacteriota</taxon>
        <taxon>Stenosarchaea group</taxon>
        <taxon>Halobacteria</taxon>
        <taxon>Halobacteriales</taxon>
        <taxon>Haloarculaceae</taxon>
        <taxon>Halapricum</taxon>
    </lineage>
</organism>
<dbReference type="AlphaFoldDB" id="A0A897NGA2"/>
<keyword evidence="1" id="KW-0472">Membrane</keyword>
<keyword evidence="1" id="KW-1133">Transmembrane helix</keyword>
<proteinExistence type="predicted"/>
<protein>
    <submittedName>
        <fullName evidence="2">Uncharacterized protein</fullName>
    </submittedName>
</protein>
<dbReference type="GeneID" id="68860569"/>
<evidence type="ECO:0000313" key="2">
    <source>
        <dbReference type="EMBL" id="QSG11464.1"/>
    </source>
</evidence>
<name>A0A897NGA2_9EURY</name>
<evidence type="ECO:0000256" key="1">
    <source>
        <dbReference type="SAM" id="Phobius"/>
    </source>
</evidence>
<dbReference type="Proteomes" id="UP000663305">
    <property type="component" value="Chromosome"/>
</dbReference>
<reference evidence="2" key="1">
    <citation type="submission" date="2020-11" db="EMBL/GenBank/DDBJ databases">
        <title>Carbohydrate-dependent, anaerobic sulfur respiration: A novel catabolism in halophilic archaea.</title>
        <authorList>
            <person name="Sorokin D.Y."/>
            <person name="Messina E."/>
            <person name="Smedile F."/>
            <person name="La Cono V."/>
            <person name="Hallsworth J.E."/>
            <person name="Yakimov M.M."/>
        </authorList>
    </citation>
    <scope>NUCLEOTIDE SEQUENCE</scope>
    <source>
        <strain evidence="2">HSR-Bgl</strain>
    </source>
</reference>
<feature type="transmembrane region" description="Helical" evidence="1">
    <location>
        <begin position="12"/>
        <end position="31"/>
    </location>
</feature>
<dbReference type="RefSeq" id="WP_229126016.1">
    <property type="nucleotide sequence ID" value="NZ_CP064789.1"/>
</dbReference>
<sequence>MESRLYRTTLFALYQLTVLVGIALLPVALVARRAGVPVPVHRAIDRLEAAYERTTEQA</sequence>